<gene>
    <name evidence="2" type="ORF">OSJNBa0092M19.30</name>
</gene>
<name>Q10F68_ORYSJ</name>
<feature type="region of interest" description="Disordered" evidence="1">
    <location>
        <begin position="1"/>
        <end position="26"/>
    </location>
</feature>
<dbReference type="EMBL" id="AC079889">
    <property type="protein sequence ID" value="AAO72414.1"/>
    <property type="molecule type" value="Genomic_DNA"/>
</dbReference>
<dbReference type="AlphaFoldDB" id="Q10F68"/>
<dbReference type="Proteomes" id="UP000000763">
    <property type="component" value="Chromosome 3"/>
</dbReference>
<sequence length="70" mass="8055">MEAKFTGTARLHITKQKREDNQRKKNQSKWNIWLIHSVQSEKKRSCLVQATTLVPTNMISAGGAEKIPYE</sequence>
<accession>Q10F68</accession>
<evidence type="ECO:0000256" key="1">
    <source>
        <dbReference type="SAM" id="MobiDB-lite"/>
    </source>
</evidence>
<reference evidence="3" key="2">
    <citation type="journal article" date="2008" name="Nucleic Acids Res.">
        <title>The rice annotation project database (RAP-DB): 2008 update.</title>
        <authorList>
            <consortium name="The rice annotation project (RAP)"/>
        </authorList>
    </citation>
    <scope>GENOME REANNOTATION</scope>
    <source>
        <strain evidence="3">cv. Nipponbare</strain>
    </source>
</reference>
<reference evidence="3" key="1">
    <citation type="journal article" date="2005" name="Nature">
        <title>The map-based sequence of the rice genome.</title>
        <authorList>
            <consortium name="International rice genome sequencing project (IRGSP)"/>
            <person name="Matsumoto T."/>
            <person name="Wu J."/>
            <person name="Kanamori H."/>
            <person name="Katayose Y."/>
            <person name="Fujisawa M."/>
            <person name="Namiki N."/>
            <person name="Mizuno H."/>
            <person name="Yamamoto K."/>
            <person name="Antonio B.A."/>
            <person name="Baba T."/>
            <person name="Sakata K."/>
            <person name="Nagamura Y."/>
            <person name="Aoki H."/>
            <person name="Arikawa K."/>
            <person name="Arita K."/>
            <person name="Bito T."/>
            <person name="Chiden Y."/>
            <person name="Fujitsuka N."/>
            <person name="Fukunaka R."/>
            <person name="Hamada M."/>
            <person name="Harada C."/>
            <person name="Hayashi A."/>
            <person name="Hijishita S."/>
            <person name="Honda M."/>
            <person name="Hosokawa S."/>
            <person name="Ichikawa Y."/>
            <person name="Idonuma A."/>
            <person name="Iijima M."/>
            <person name="Ikeda M."/>
            <person name="Ikeno M."/>
            <person name="Ito K."/>
            <person name="Ito S."/>
            <person name="Ito T."/>
            <person name="Ito Y."/>
            <person name="Ito Y."/>
            <person name="Iwabuchi A."/>
            <person name="Kamiya K."/>
            <person name="Karasawa W."/>
            <person name="Kurita K."/>
            <person name="Katagiri S."/>
            <person name="Kikuta A."/>
            <person name="Kobayashi H."/>
            <person name="Kobayashi N."/>
            <person name="Machita K."/>
            <person name="Maehara T."/>
            <person name="Masukawa M."/>
            <person name="Mizubayashi T."/>
            <person name="Mukai Y."/>
            <person name="Nagasaki H."/>
            <person name="Nagata Y."/>
            <person name="Naito S."/>
            <person name="Nakashima M."/>
            <person name="Nakama Y."/>
            <person name="Nakamichi Y."/>
            <person name="Nakamura M."/>
            <person name="Meguro A."/>
            <person name="Negishi M."/>
            <person name="Ohta I."/>
            <person name="Ohta T."/>
            <person name="Okamoto M."/>
            <person name="Ono N."/>
            <person name="Saji S."/>
            <person name="Sakaguchi M."/>
            <person name="Sakai K."/>
            <person name="Shibata M."/>
            <person name="Shimokawa T."/>
            <person name="Song J."/>
            <person name="Takazaki Y."/>
            <person name="Terasawa K."/>
            <person name="Tsugane M."/>
            <person name="Tsuji K."/>
            <person name="Ueda S."/>
            <person name="Waki K."/>
            <person name="Yamagata H."/>
            <person name="Yamamoto M."/>
            <person name="Yamamoto S."/>
            <person name="Yamane H."/>
            <person name="Yoshiki S."/>
            <person name="Yoshihara R."/>
            <person name="Yukawa K."/>
            <person name="Zhong H."/>
            <person name="Yano M."/>
            <person name="Yuan Q."/>
            <person name="Ouyang S."/>
            <person name="Liu J."/>
            <person name="Jones K.M."/>
            <person name="Gansberger K."/>
            <person name="Moffat K."/>
            <person name="Hill J."/>
            <person name="Bera J."/>
            <person name="Fadrosh D."/>
            <person name="Jin S."/>
            <person name="Johri S."/>
            <person name="Kim M."/>
            <person name="Overton L."/>
            <person name="Reardon M."/>
            <person name="Tsitrin T."/>
            <person name="Vuong H."/>
            <person name="Weaver B."/>
            <person name="Ciecko A."/>
            <person name="Tallon L."/>
            <person name="Jackson J."/>
            <person name="Pai G."/>
            <person name="Aken S.V."/>
            <person name="Utterback T."/>
            <person name="Reidmuller S."/>
            <person name="Feldblyum T."/>
            <person name="Hsiao J."/>
            <person name="Zismann V."/>
            <person name="Iobst S."/>
            <person name="de Vazeille A.R."/>
            <person name="Buell C.R."/>
            <person name="Ying K."/>
            <person name="Li Y."/>
            <person name="Lu T."/>
            <person name="Huang Y."/>
            <person name="Zhao Q."/>
            <person name="Feng Q."/>
            <person name="Zhang L."/>
            <person name="Zhu J."/>
            <person name="Weng Q."/>
            <person name="Mu J."/>
            <person name="Lu Y."/>
            <person name="Fan D."/>
            <person name="Liu Y."/>
            <person name="Guan J."/>
            <person name="Zhang Y."/>
            <person name="Yu S."/>
            <person name="Liu X."/>
            <person name="Zhang Y."/>
            <person name="Hong G."/>
            <person name="Han B."/>
            <person name="Choisne N."/>
            <person name="Demange N."/>
            <person name="Orjeda G."/>
            <person name="Samain S."/>
            <person name="Cattolico L."/>
            <person name="Pelletier E."/>
            <person name="Couloux A."/>
            <person name="Segurens B."/>
            <person name="Wincker P."/>
            <person name="D'Hont A."/>
            <person name="Scarpelli C."/>
            <person name="Weissenbach J."/>
            <person name="Salanoubat M."/>
            <person name="Quetier F."/>
            <person name="Yu Y."/>
            <person name="Kim H.R."/>
            <person name="Rambo T."/>
            <person name="Currie J."/>
            <person name="Collura K."/>
            <person name="Luo M."/>
            <person name="Yang T."/>
            <person name="Ammiraju J.S.S."/>
            <person name="Engler F."/>
            <person name="Soderlund C."/>
            <person name="Wing R.A."/>
            <person name="Palmer L.E."/>
            <person name="de la Bastide M."/>
            <person name="Spiegel L."/>
            <person name="Nascimento L."/>
            <person name="Zutavern T."/>
            <person name="O'Shaughnessy A."/>
            <person name="Dike S."/>
            <person name="Dedhia N."/>
            <person name="Preston R."/>
            <person name="Balija V."/>
            <person name="McCombie W.R."/>
            <person name="Chow T."/>
            <person name="Chen H."/>
            <person name="Chung M."/>
            <person name="Chen C."/>
            <person name="Shaw J."/>
            <person name="Wu H."/>
            <person name="Hsiao K."/>
            <person name="Chao Y."/>
            <person name="Chu M."/>
            <person name="Cheng C."/>
            <person name="Hour A."/>
            <person name="Lee P."/>
            <person name="Lin S."/>
            <person name="Lin Y."/>
            <person name="Liou J."/>
            <person name="Liu S."/>
            <person name="Hsing Y."/>
            <person name="Raghuvanshi S."/>
            <person name="Mohanty A."/>
            <person name="Bharti A.K."/>
            <person name="Gaur A."/>
            <person name="Gupta V."/>
            <person name="Kumar D."/>
            <person name="Ravi V."/>
            <person name="Vij S."/>
            <person name="Kapur A."/>
            <person name="Khurana P."/>
            <person name="Khurana P."/>
            <person name="Khurana J.P."/>
            <person name="Tyagi A.K."/>
            <person name="Gaikwad K."/>
            <person name="Singh A."/>
            <person name="Dalal V."/>
            <person name="Srivastava S."/>
            <person name="Dixit A."/>
            <person name="Pal A.K."/>
            <person name="Ghazi I.A."/>
            <person name="Yadav M."/>
            <person name="Pandit A."/>
            <person name="Bhargava A."/>
            <person name="Sureshbabu K."/>
            <person name="Batra K."/>
            <person name="Sharma T.R."/>
            <person name="Mohapatra T."/>
            <person name="Singh N.K."/>
            <person name="Messing J."/>
            <person name="Nelson A.B."/>
            <person name="Fuks G."/>
            <person name="Kavchok S."/>
            <person name="Keizer G."/>
            <person name="Linton E."/>
            <person name="Llaca V."/>
            <person name="Song R."/>
            <person name="Tanyolac B."/>
            <person name="Young S."/>
            <person name="Ho-Il K."/>
            <person name="Hahn J.H."/>
            <person name="Sangsakoo G."/>
            <person name="Vanavichit A."/>
            <person name="de Mattos Luiz.A.T."/>
            <person name="Zimmer P.D."/>
            <person name="Malone G."/>
            <person name="Dellagostin O."/>
            <person name="de Oliveira A.C."/>
            <person name="Bevan M."/>
            <person name="Bancroft I."/>
            <person name="Minx P."/>
            <person name="Cordum H."/>
            <person name="Wilson R."/>
            <person name="Cheng Z."/>
            <person name="Jin W."/>
            <person name="Jiang J."/>
            <person name="Leong S.A."/>
            <person name="Iwama H."/>
            <person name="Gojobori T."/>
            <person name="Itoh T."/>
            <person name="Niimura Y."/>
            <person name="Fujii Y."/>
            <person name="Habara T."/>
            <person name="Sakai H."/>
            <person name="Sato Y."/>
            <person name="Wilson G."/>
            <person name="Kumar K."/>
            <person name="McCouch S."/>
            <person name="Juretic N."/>
            <person name="Hoen D."/>
            <person name="Wright S."/>
            <person name="Bruskiewich R."/>
            <person name="Bureau T."/>
            <person name="Miyao A."/>
            <person name="Hirochika H."/>
            <person name="Nishikawa T."/>
            <person name="Kadowaki K."/>
            <person name="Sugiura M."/>
            <person name="Burr B."/>
            <person name="Sasaki T."/>
        </authorList>
    </citation>
    <scope>NUCLEOTIDE SEQUENCE [LARGE SCALE GENOMIC DNA]</scope>
    <source>
        <strain evidence="3">cv. Nipponbare</strain>
    </source>
</reference>
<protein>
    <submittedName>
        <fullName evidence="2">Uncharacterized protein</fullName>
    </submittedName>
</protein>
<proteinExistence type="predicted"/>
<evidence type="ECO:0000313" key="3">
    <source>
        <dbReference type="Proteomes" id="UP000000763"/>
    </source>
</evidence>
<organism evidence="2 3">
    <name type="scientific">Oryza sativa subsp. japonica</name>
    <name type="common">Rice</name>
    <dbReference type="NCBI Taxonomy" id="39947"/>
    <lineage>
        <taxon>Eukaryota</taxon>
        <taxon>Viridiplantae</taxon>
        <taxon>Streptophyta</taxon>
        <taxon>Embryophyta</taxon>
        <taxon>Tracheophyta</taxon>
        <taxon>Spermatophyta</taxon>
        <taxon>Magnoliopsida</taxon>
        <taxon>Liliopsida</taxon>
        <taxon>Poales</taxon>
        <taxon>Poaceae</taxon>
        <taxon>BOP clade</taxon>
        <taxon>Oryzoideae</taxon>
        <taxon>Oryzeae</taxon>
        <taxon>Oryzinae</taxon>
        <taxon>Oryza</taxon>
        <taxon>Oryza sativa</taxon>
    </lineage>
</organism>
<evidence type="ECO:0000313" key="2">
    <source>
        <dbReference type="EMBL" id="AAO72414.1"/>
    </source>
</evidence>